<dbReference type="GeneID" id="74943440"/>
<evidence type="ECO:0000259" key="2">
    <source>
        <dbReference type="Pfam" id="PF07790"/>
    </source>
</evidence>
<evidence type="ECO:0000313" key="3">
    <source>
        <dbReference type="EMBL" id="UWM53141.1"/>
    </source>
</evidence>
<evidence type="ECO:0000313" key="4">
    <source>
        <dbReference type="Proteomes" id="UP001057580"/>
    </source>
</evidence>
<keyword evidence="1" id="KW-0812">Transmembrane</keyword>
<dbReference type="InterPro" id="IPR012859">
    <property type="entry name" value="Pilin_N_archaeal"/>
</dbReference>
<dbReference type="KEGG" id="ssai:N0B31_13420"/>
<reference evidence="3" key="1">
    <citation type="submission" date="2022-09" db="EMBL/GenBank/DDBJ databases">
        <title>Diverse halophilic archaea isolated from saline environments.</title>
        <authorList>
            <person name="Cui H.-L."/>
        </authorList>
    </citation>
    <scope>NUCLEOTIDE SEQUENCE</scope>
    <source>
        <strain evidence="3">ZS-35-S2</strain>
    </source>
</reference>
<keyword evidence="1" id="KW-1133">Transmembrane helix</keyword>
<keyword evidence="1" id="KW-0472">Membrane</keyword>
<accession>A0A9E7QZZ9</accession>
<dbReference type="AlphaFoldDB" id="A0A9E7QZZ9"/>
<organism evidence="3 4">
    <name type="scientific">Salinirubellus salinus</name>
    <dbReference type="NCBI Taxonomy" id="1364945"/>
    <lineage>
        <taxon>Archaea</taxon>
        <taxon>Methanobacteriati</taxon>
        <taxon>Methanobacteriota</taxon>
        <taxon>Stenosarchaea group</taxon>
        <taxon>Halobacteria</taxon>
        <taxon>Halobacteriales</taxon>
        <taxon>Natronomonadaceae</taxon>
        <taxon>Salinirubellus</taxon>
    </lineage>
</organism>
<dbReference type="Pfam" id="PF07790">
    <property type="entry name" value="Pilin_N"/>
    <property type="match status" value="1"/>
</dbReference>
<sequence>MRGSRGQSESLGVLFAVGITLVLSATVFLNFGSLGGSLTDTPPGARIDVEASGSTVTLTHESGEVIDTEELTLVFGQGEETNRVPLSSVTSGMFGAGDSLTVNHGFGDGDLSIRLIHEPTNGVIVNAERVIEDAFGVSLSVSESGGTYTFDPTVTGGTKGAPTVALSDATVDGFAGSQDKTGSVAFTDGGDGIRLDGNRWQDRAYDYYVTGDTVVAFEFRSDAAEGEIQGLSLEKDNSVSPARSLRAWGSQNWGTAVQDVNGQSYSPGDGWRTYRVQASQLGAFSAGSSDRIDRIVFVNDDDADANADTQIRNVRLYEDGEDYQYRWEVDDGSDFTLVSNEPTFSSPSLDNGDVVRLTVLDAAGQTTTATYTVS</sequence>
<dbReference type="EMBL" id="CP104003">
    <property type="protein sequence ID" value="UWM53141.1"/>
    <property type="molecule type" value="Genomic_DNA"/>
</dbReference>
<feature type="transmembrane region" description="Helical" evidence="1">
    <location>
        <begin position="12"/>
        <end position="32"/>
    </location>
</feature>
<name>A0A9E7QZZ9_9EURY</name>
<protein>
    <submittedName>
        <fullName evidence="3">Type IV pilin N-terminal domain-containing protein</fullName>
    </submittedName>
</protein>
<proteinExistence type="predicted"/>
<dbReference type="RefSeq" id="WP_260592136.1">
    <property type="nucleotide sequence ID" value="NZ_CP104003.1"/>
</dbReference>
<evidence type="ECO:0000256" key="1">
    <source>
        <dbReference type="SAM" id="Phobius"/>
    </source>
</evidence>
<feature type="domain" description="Archaeal Type IV pilin N-terminal" evidence="2">
    <location>
        <begin position="8"/>
        <end position="76"/>
    </location>
</feature>
<dbReference type="Proteomes" id="UP001057580">
    <property type="component" value="Chromosome"/>
</dbReference>
<gene>
    <name evidence="3" type="ORF">N0B31_13420</name>
</gene>
<keyword evidence="4" id="KW-1185">Reference proteome</keyword>